<proteinExistence type="predicted"/>
<sequence>MAETSEDNSEEQINQRTEEGIRKSLSDIYKEPPARLCLSELAMVQKSMQLIGTRKDALRVQILEDAHRVDLKGLSSCTCHINQTFCLPCWLTGLC</sequence>
<dbReference type="EMBL" id="WHWB01034144">
    <property type="protein sequence ID" value="KAJ7413371.1"/>
    <property type="molecule type" value="Genomic_DNA"/>
</dbReference>
<accession>A0ABQ9D6P6</accession>
<dbReference type="Proteomes" id="UP001145742">
    <property type="component" value="Unassembled WGS sequence"/>
</dbReference>
<comment type="caution">
    <text evidence="1">The sequence shown here is derived from an EMBL/GenBank/DDBJ whole genome shotgun (WGS) entry which is preliminary data.</text>
</comment>
<name>A0ABQ9D6P6_9PASS</name>
<dbReference type="PANTHER" id="PTHR31569">
    <property type="entry name" value="SWIM-TYPE DOMAIN-CONTAINING PROTEIN"/>
    <property type="match status" value="1"/>
</dbReference>
<keyword evidence="2" id="KW-1185">Reference proteome</keyword>
<dbReference type="PANTHER" id="PTHR31569:SF0">
    <property type="entry name" value="ZINC FINGER SWIM DOMAIN-CONTAINING PROTEIN 1"/>
    <property type="match status" value="1"/>
</dbReference>
<reference evidence="1" key="1">
    <citation type="submission" date="2019-10" db="EMBL/GenBank/DDBJ databases">
        <authorList>
            <person name="Soares A.E.R."/>
            <person name="Aleixo A."/>
            <person name="Schneider P."/>
            <person name="Miyaki C.Y."/>
            <person name="Schneider M.P."/>
            <person name="Mello C."/>
            <person name="Vasconcelos A.T.R."/>
        </authorList>
    </citation>
    <scope>NUCLEOTIDE SEQUENCE</scope>
    <source>
        <tissue evidence="1">Muscle</tissue>
    </source>
</reference>
<evidence type="ECO:0000313" key="1">
    <source>
        <dbReference type="EMBL" id="KAJ7413371.1"/>
    </source>
</evidence>
<dbReference type="InterPro" id="IPR052579">
    <property type="entry name" value="Zinc_finger_SWIM"/>
</dbReference>
<gene>
    <name evidence="1" type="ORF">WISP_90809</name>
</gene>
<organism evidence="1 2">
    <name type="scientific">Willisornis vidua</name>
    <name type="common">Xingu scale-backed antbird</name>
    <dbReference type="NCBI Taxonomy" id="1566151"/>
    <lineage>
        <taxon>Eukaryota</taxon>
        <taxon>Metazoa</taxon>
        <taxon>Chordata</taxon>
        <taxon>Craniata</taxon>
        <taxon>Vertebrata</taxon>
        <taxon>Euteleostomi</taxon>
        <taxon>Archelosauria</taxon>
        <taxon>Archosauria</taxon>
        <taxon>Dinosauria</taxon>
        <taxon>Saurischia</taxon>
        <taxon>Theropoda</taxon>
        <taxon>Coelurosauria</taxon>
        <taxon>Aves</taxon>
        <taxon>Neognathae</taxon>
        <taxon>Neoaves</taxon>
        <taxon>Telluraves</taxon>
        <taxon>Australaves</taxon>
        <taxon>Passeriformes</taxon>
        <taxon>Thamnophilidae</taxon>
        <taxon>Willisornis</taxon>
    </lineage>
</organism>
<evidence type="ECO:0000313" key="2">
    <source>
        <dbReference type="Proteomes" id="UP001145742"/>
    </source>
</evidence>
<protein>
    <submittedName>
        <fullName evidence="1">Uncharacterized protein</fullName>
    </submittedName>
</protein>